<dbReference type="InterPro" id="IPR005162">
    <property type="entry name" value="Retrotrans_gag_dom"/>
</dbReference>
<dbReference type="InterPro" id="IPR043128">
    <property type="entry name" value="Rev_trsase/Diguanyl_cyclase"/>
</dbReference>
<evidence type="ECO:0000256" key="6">
    <source>
        <dbReference type="ARBA" id="ARBA00022759"/>
    </source>
</evidence>
<evidence type="ECO:0000313" key="14">
    <source>
        <dbReference type="EMBL" id="KAK8780222.1"/>
    </source>
</evidence>
<keyword evidence="8" id="KW-0695">RNA-directed DNA polymerase</keyword>
<evidence type="ECO:0000256" key="4">
    <source>
        <dbReference type="ARBA" id="ARBA00022695"/>
    </source>
</evidence>
<evidence type="ECO:0000256" key="10">
    <source>
        <dbReference type="SAM" id="MobiDB-lite"/>
    </source>
</evidence>
<dbReference type="GO" id="GO:0042575">
    <property type="term" value="C:DNA polymerase complex"/>
    <property type="evidence" value="ECO:0007669"/>
    <property type="project" value="UniProtKB-ARBA"/>
</dbReference>
<dbReference type="GO" id="GO:0006508">
    <property type="term" value="P:proteolysis"/>
    <property type="evidence" value="ECO:0007669"/>
    <property type="project" value="UniProtKB-KW"/>
</dbReference>
<evidence type="ECO:0000256" key="9">
    <source>
        <dbReference type="PROSITE-ProRule" id="PRU00047"/>
    </source>
</evidence>
<dbReference type="Pfam" id="PF22938">
    <property type="entry name" value="Integrase_p58_C"/>
    <property type="match status" value="1"/>
</dbReference>
<keyword evidence="6" id="KW-0255">Endonuclease</keyword>
<dbReference type="Pfam" id="PF00665">
    <property type="entry name" value="rve"/>
    <property type="match status" value="1"/>
</dbReference>
<dbReference type="InterPro" id="IPR041588">
    <property type="entry name" value="Integrase_H2C2"/>
</dbReference>
<dbReference type="FunFam" id="3.30.420.10:FF:000032">
    <property type="entry name" value="Retrovirus-related Pol polyprotein from transposon 297-like Protein"/>
    <property type="match status" value="1"/>
</dbReference>
<accession>A0AAQ4F0C4</accession>
<dbReference type="GO" id="GO:0015074">
    <property type="term" value="P:DNA integration"/>
    <property type="evidence" value="ECO:0007669"/>
    <property type="project" value="InterPro"/>
</dbReference>
<keyword evidence="2" id="KW-0645">Protease</keyword>
<dbReference type="Gene3D" id="3.30.420.10">
    <property type="entry name" value="Ribonuclease H-like superfamily/Ribonuclease H"/>
    <property type="match status" value="1"/>
</dbReference>
<evidence type="ECO:0000313" key="15">
    <source>
        <dbReference type="Proteomes" id="UP001321473"/>
    </source>
</evidence>
<dbReference type="FunFam" id="3.30.70.270:FF:000020">
    <property type="entry name" value="Transposon Tf2-6 polyprotein-like Protein"/>
    <property type="match status" value="1"/>
</dbReference>
<keyword evidence="9" id="KW-0862">Zinc</keyword>
<keyword evidence="4" id="KW-0548">Nucleotidyltransferase</keyword>
<dbReference type="GO" id="GO:0008270">
    <property type="term" value="F:zinc ion binding"/>
    <property type="evidence" value="ECO:0007669"/>
    <property type="project" value="UniProtKB-KW"/>
</dbReference>
<dbReference type="PANTHER" id="PTHR37984:SF5">
    <property type="entry name" value="PROTEIN NYNRIN-LIKE"/>
    <property type="match status" value="1"/>
</dbReference>
<dbReference type="CDD" id="cd01647">
    <property type="entry name" value="RT_LTR"/>
    <property type="match status" value="1"/>
</dbReference>
<dbReference type="Gene3D" id="3.30.70.270">
    <property type="match status" value="2"/>
</dbReference>
<dbReference type="GO" id="GO:0003964">
    <property type="term" value="F:RNA-directed DNA polymerase activity"/>
    <property type="evidence" value="ECO:0007669"/>
    <property type="project" value="UniProtKB-KW"/>
</dbReference>
<evidence type="ECO:0000256" key="3">
    <source>
        <dbReference type="ARBA" id="ARBA00022679"/>
    </source>
</evidence>
<dbReference type="SMART" id="SM00343">
    <property type="entry name" value="ZnF_C2HC"/>
    <property type="match status" value="1"/>
</dbReference>
<dbReference type="PROSITE" id="PS50878">
    <property type="entry name" value="RT_POL"/>
    <property type="match status" value="1"/>
</dbReference>
<keyword evidence="9" id="KW-0479">Metal-binding</keyword>
<evidence type="ECO:0000256" key="8">
    <source>
        <dbReference type="ARBA" id="ARBA00022918"/>
    </source>
</evidence>
<dbReference type="PANTHER" id="PTHR37984">
    <property type="entry name" value="PROTEIN CBG26694"/>
    <property type="match status" value="1"/>
</dbReference>
<dbReference type="InterPro" id="IPR043502">
    <property type="entry name" value="DNA/RNA_pol_sf"/>
</dbReference>
<feature type="region of interest" description="Disordered" evidence="10">
    <location>
        <begin position="499"/>
        <end position="521"/>
    </location>
</feature>
<dbReference type="Pfam" id="PF17921">
    <property type="entry name" value="Integrase_H2C2"/>
    <property type="match status" value="1"/>
</dbReference>
<dbReference type="SUPFAM" id="SSF56672">
    <property type="entry name" value="DNA/RNA polymerases"/>
    <property type="match status" value="1"/>
</dbReference>
<dbReference type="CDD" id="cd09274">
    <property type="entry name" value="RNase_HI_RT_Ty3"/>
    <property type="match status" value="1"/>
</dbReference>
<proteinExistence type="predicted"/>
<evidence type="ECO:0000259" key="12">
    <source>
        <dbReference type="PROSITE" id="PS50878"/>
    </source>
</evidence>
<evidence type="ECO:0000256" key="5">
    <source>
        <dbReference type="ARBA" id="ARBA00022722"/>
    </source>
</evidence>
<dbReference type="Gene3D" id="1.10.340.70">
    <property type="match status" value="1"/>
</dbReference>
<name>A0AAQ4F0C4_AMBAM</name>
<dbReference type="FunFam" id="3.10.10.10:FF:000007">
    <property type="entry name" value="Retrovirus-related Pol polyprotein from transposon 17.6-like Protein"/>
    <property type="match status" value="1"/>
</dbReference>
<keyword evidence="9" id="KW-0863">Zinc-finger</keyword>
<feature type="domain" description="CCHC-type" evidence="11">
    <location>
        <begin position="304"/>
        <end position="318"/>
    </location>
</feature>
<feature type="compositionally biased region" description="Low complexity" evidence="10">
    <location>
        <begin position="269"/>
        <end position="286"/>
    </location>
</feature>
<dbReference type="PROSITE" id="PS50158">
    <property type="entry name" value="ZF_CCHC"/>
    <property type="match status" value="1"/>
</dbReference>
<feature type="domain" description="Integrase catalytic" evidence="13">
    <location>
        <begin position="1134"/>
        <end position="1293"/>
    </location>
</feature>
<dbReference type="GO" id="GO:0008233">
    <property type="term" value="F:peptidase activity"/>
    <property type="evidence" value="ECO:0007669"/>
    <property type="project" value="UniProtKB-KW"/>
</dbReference>
<keyword evidence="3" id="KW-0808">Transferase</keyword>
<evidence type="ECO:0000256" key="7">
    <source>
        <dbReference type="ARBA" id="ARBA00022801"/>
    </source>
</evidence>
<gene>
    <name evidence="14" type="ORF">V5799_018437</name>
</gene>
<keyword evidence="5" id="KW-0540">Nuclease</keyword>
<evidence type="ECO:0000256" key="1">
    <source>
        <dbReference type="ARBA" id="ARBA00012493"/>
    </source>
</evidence>
<dbReference type="FunFam" id="1.10.340.70:FF:000001">
    <property type="entry name" value="Retrovirus-related Pol polyprotein from transposon gypsy-like Protein"/>
    <property type="match status" value="1"/>
</dbReference>
<dbReference type="InterPro" id="IPR012337">
    <property type="entry name" value="RNaseH-like_sf"/>
</dbReference>
<feature type="domain" description="Reverse transcriptase" evidence="12">
    <location>
        <begin position="590"/>
        <end position="769"/>
    </location>
</feature>
<organism evidence="14 15">
    <name type="scientific">Amblyomma americanum</name>
    <name type="common">Lone star tick</name>
    <dbReference type="NCBI Taxonomy" id="6943"/>
    <lineage>
        <taxon>Eukaryota</taxon>
        <taxon>Metazoa</taxon>
        <taxon>Ecdysozoa</taxon>
        <taxon>Arthropoda</taxon>
        <taxon>Chelicerata</taxon>
        <taxon>Arachnida</taxon>
        <taxon>Acari</taxon>
        <taxon>Parasitiformes</taxon>
        <taxon>Ixodida</taxon>
        <taxon>Ixodoidea</taxon>
        <taxon>Ixodidae</taxon>
        <taxon>Amblyomminae</taxon>
        <taxon>Amblyomma</taxon>
    </lineage>
</organism>
<keyword evidence="15" id="KW-1185">Reference proteome</keyword>
<dbReference type="GO" id="GO:0004519">
    <property type="term" value="F:endonuclease activity"/>
    <property type="evidence" value="ECO:0007669"/>
    <property type="project" value="UniProtKB-KW"/>
</dbReference>
<dbReference type="InterPro" id="IPR041373">
    <property type="entry name" value="RT_RNaseH"/>
</dbReference>
<sequence length="1422" mass="162430">MSTPIILQQPRVPPTFNGSLGEDPEEWLDQFERVASFNKWDDAAKIGHVFFSLDGSARTWYENYESSLTTWELFKRELLKVFTSVVRKERAERLLESRIQLPNEPVRSYVEEMKRLFRRADPGMTEEKKVQFLMRGVKEQLFGSLVRQPPKTVEEFMQEACTIEKTLDVRARQYNRPSSAYAIRSDTPATTSDSLRDVIREIVREELRRLLPSSPQPQASTLMDVVREEVQQALGTPTATEPQAMTYAAAVRTAQPQRQPPRPPRDEPLGPQRRLPAPARPAYDRPSSPRKCDAWRTSDNRPLCFHCGEAGHILRHCPYRRIGLRGFAVNAPRPRFGQRPHEIDEYLRREEYTPNRFSRSPSPSTSRFASPRRSYAAAAIIDLRSKLITLSTDEAIASMKTRENHVALSVLEEEVSVPPRSSVIVTVGATKAINTEAIIEGNMQLLLDRGISIARGIAHFRNGQAEVLLTNFSEEYRHINRGTTIAFYDEISDVRDSFALSDPSAEDPPDQENSPTFDINPALHRNRQDQIRNLLQNYSECFSTSPKVRQTPIAKHRIITDQHVRPLRQSPYRVSPRERQAIRDQVEEMLRDDVIQPSNSPWAAPVVLVRKKDGALRFCVDYRRLNNITKKDVYPLPRIDDTLDRLCNAKYFSSMDLKSGYWQIEVDERDREKTAFITPDGLFEFKVMPFGLCSAPATFQRVMDTVLAGLKWKICLVYLDDVVVFASNFEEHLKRLRTVLDAIKSSGLTLKAEKCHFAYEELLFLGHIVSKEGVRPDPQKTAAIEQFQPPADKKAVRRFLGLCAYYRRFVKNFSRIAEPLTQLTKADVPFKWEAPQAEAFKELQRRLQSPPILAHFDENADTEVHTDASSVGLGAVLVQKSDGLEKVIAYASRSLSKAEANYSTTEKECLAIIWATSKFRPYLYGRPFKVVSDHHALCWLANLKDPSGRLARWSLRLQEFDVTVVYKSGRKHTDADCLSRAPVDAPPLDDDEDAFLGPISASSFAQQQRSDPNLKGLIEYLEGKVSSPPASFKRGLSSFCVQNEVLVKKNFTANKTAYLLVVPTCLREEVLQASHDEPTAGHLGFTRTLRRIQDKYYWPRLSADVAHYVKTCRDCQRRKTPPTRPAGFLNPIEPPSRPFQQIGMDLLGPFPTSTSGNKWIIIATDYLTRYAEAKALPNGTAAEVAKFFVECILLRHGAPDVLITDRGTAFTAELTQAILRYSQTSHRRTTAYHPQTNGLTERLNKTIADMLAMYVDAEHKTWDVILPYVVFAYNTAVQETTQMTPFRLVHGRDATTTLDAMLPNVTEEENVDVAAYLQRAEEARRLARLRIKDQQRSDARRYNLRRRNAAYKPGDQVWVWTPIRRRGLSEKLLRRYFGPYKVLRRLGELDYEVIPDAMTASQRRRVRPEVVHVVRLKPYYAR</sequence>
<comment type="caution">
    <text evidence="14">The sequence shown here is derived from an EMBL/GenBank/DDBJ whole genome shotgun (WGS) entry which is preliminary data.</text>
</comment>
<dbReference type="SUPFAM" id="SSF57756">
    <property type="entry name" value="Retrovirus zinc finger-like domains"/>
    <property type="match status" value="1"/>
</dbReference>
<dbReference type="InterPro" id="IPR001584">
    <property type="entry name" value="Integrase_cat-core"/>
</dbReference>
<dbReference type="SUPFAM" id="SSF53098">
    <property type="entry name" value="Ribonuclease H-like"/>
    <property type="match status" value="1"/>
</dbReference>
<dbReference type="InterPro" id="IPR001878">
    <property type="entry name" value="Znf_CCHC"/>
</dbReference>
<dbReference type="PROSITE" id="PS50994">
    <property type="entry name" value="INTEGRASE"/>
    <property type="match status" value="1"/>
</dbReference>
<protein>
    <recommendedName>
        <fullName evidence="1">RNA-directed DNA polymerase</fullName>
        <ecNumber evidence="1">2.7.7.49</ecNumber>
    </recommendedName>
</protein>
<dbReference type="Proteomes" id="UP001321473">
    <property type="component" value="Unassembled WGS sequence"/>
</dbReference>
<dbReference type="InterPro" id="IPR036397">
    <property type="entry name" value="RNaseH_sf"/>
</dbReference>
<dbReference type="InterPro" id="IPR000477">
    <property type="entry name" value="RT_dom"/>
</dbReference>
<dbReference type="InterPro" id="IPR036875">
    <property type="entry name" value="Znf_CCHC_sf"/>
</dbReference>
<dbReference type="EMBL" id="JARKHS020009083">
    <property type="protein sequence ID" value="KAK8780222.1"/>
    <property type="molecule type" value="Genomic_DNA"/>
</dbReference>
<dbReference type="Gene3D" id="3.10.10.10">
    <property type="entry name" value="HIV Type 1 Reverse Transcriptase, subunit A, domain 1"/>
    <property type="match status" value="1"/>
</dbReference>
<evidence type="ECO:0000259" key="11">
    <source>
        <dbReference type="PROSITE" id="PS50158"/>
    </source>
</evidence>
<dbReference type="Pfam" id="PF00078">
    <property type="entry name" value="RVT_1"/>
    <property type="match status" value="1"/>
</dbReference>
<dbReference type="GO" id="GO:0003676">
    <property type="term" value="F:nucleic acid binding"/>
    <property type="evidence" value="ECO:0007669"/>
    <property type="project" value="InterPro"/>
</dbReference>
<dbReference type="InterPro" id="IPR050951">
    <property type="entry name" value="Retrovirus_Pol_polyprotein"/>
</dbReference>
<evidence type="ECO:0000256" key="2">
    <source>
        <dbReference type="ARBA" id="ARBA00022670"/>
    </source>
</evidence>
<dbReference type="InterPro" id="IPR054465">
    <property type="entry name" value="Integrase_p58-like_C"/>
</dbReference>
<dbReference type="Pfam" id="PF03732">
    <property type="entry name" value="Retrotrans_gag"/>
    <property type="match status" value="1"/>
</dbReference>
<evidence type="ECO:0000259" key="13">
    <source>
        <dbReference type="PROSITE" id="PS50994"/>
    </source>
</evidence>
<keyword evidence="7" id="KW-0378">Hydrolase</keyword>
<reference evidence="14 15" key="1">
    <citation type="journal article" date="2023" name="Arcadia Sci">
        <title>De novo assembly of a long-read Amblyomma americanum tick genome.</title>
        <authorList>
            <person name="Chou S."/>
            <person name="Poskanzer K.E."/>
            <person name="Rollins M."/>
            <person name="Thuy-Boun P.S."/>
        </authorList>
    </citation>
    <scope>NUCLEOTIDE SEQUENCE [LARGE SCALE GENOMIC DNA]</scope>
    <source>
        <strain evidence="14">F_SG_1</strain>
        <tissue evidence="14">Salivary glands</tissue>
    </source>
</reference>
<dbReference type="Pfam" id="PF17917">
    <property type="entry name" value="RT_RNaseH"/>
    <property type="match status" value="1"/>
</dbReference>
<dbReference type="EC" id="2.7.7.49" evidence="1"/>
<feature type="region of interest" description="Disordered" evidence="10">
    <location>
        <begin position="251"/>
        <end position="294"/>
    </location>
</feature>